<dbReference type="PANTHER" id="PTHR21621:SF0">
    <property type="entry name" value="BETA-CITRYLGLUTAMATE SYNTHASE B-RELATED"/>
    <property type="match status" value="1"/>
</dbReference>
<sequence>MTKRILIITERADVHADLVADRILAKGHRPFRLNLDEFPARFSLDLRFADGAWTGSLLHQPSGDTLWLSDIGAVWTRKPAEFAFDSEDLGAQEKAYASEETEHVLLSLLHSLSCFWMSHPIAARAAQWKGEQLLRAAAMGFEVPRSLIANRPEPVLQFRHAEGGDIIFKTLASPYLGADKVSPDECVAVGIATTRITDEYVAMIDGIGEVPCFFQTHIPKQFEVRVTVIGDRAYSAKILSQSDPRTVTDFREFSVAIPYEAFTLPEDVERRCIAFVHSYGLSYGALDLIVTPQGDYVFLENNPGGQFLFVEQLVPELKLTDAVAERLIQGAADGR</sequence>
<accession>A0ABY6BEA3</accession>
<protein>
    <recommendedName>
        <fullName evidence="1">MvdD-like pre-ATP grasp domain-containing protein</fullName>
    </recommendedName>
</protein>
<dbReference type="RefSeq" id="WP_261693221.1">
    <property type="nucleotide sequence ID" value="NZ_CP104694.1"/>
</dbReference>
<dbReference type="EMBL" id="CP104694">
    <property type="protein sequence ID" value="UXI66237.1"/>
    <property type="molecule type" value="Genomic_DNA"/>
</dbReference>
<dbReference type="PANTHER" id="PTHR21621">
    <property type="entry name" value="RIBOSOMAL PROTEIN S6 MODIFICATION PROTEIN"/>
    <property type="match status" value="1"/>
</dbReference>
<evidence type="ECO:0000259" key="1">
    <source>
        <dbReference type="Pfam" id="PF21068"/>
    </source>
</evidence>
<organism evidence="2 3">
    <name type="scientific">Tahibacter amnicola</name>
    <dbReference type="NCBI Taxonomy" id="2976241"/>
    <lineage>
        <taxon>Bacteria</taxon>
        <taxon>Pseudomonadati</taxon>
        <taxon>Pseudomonadota</taxon>
        <taxon>Gammaproteobacteria</taxon>
        <taxon>Lysobacterales</taxon>
        <taxon>Rhodanobacteraceae</taxon>
        <taxon>Tahibacter</taxon>
    </lineage>
</organism>
<dbReference type="Gene3D" id="3.30.470.20">
    <property type="entry name" value="ATP-grasp fold, B domain"/>
    <property type="match status" value="1"/>
</dbReference>
<evidence type="ECO:0000313" key="3">
    <source>
        <dbReference type="Proteomes" id="UP001064632"/>
    </source>
</evidence>
<dbReference type="InterPro" id="IPR048936">
    <property type="entry name" value="MvdD-like_ATPgrasp"/>
</dbReference>
<feature type="domain" description="MvdD-like pre-ATP grasp" evidence="1">
    <location>
        <begin position="5"/>
        <end position="119"/>
    </location>
</feature>
<dbReference type="Pfam" id="PF21068">
    <property type="entry name" value="ATPgraspMvdD"/>
    <property type="match status" value="1"/>
</dbReference>
<keyword evidence="3" id="KW-1185">Reference proteome</keyword>
<evidence type="ECO:0000313" key="2">
    <source>
        <dbReference type="EMBL" id="UXI66237.1"/>
    </source>
</evidence>
<proteinExistence type="predicted"/>
<name>A0ABY6BEA3_9GAMM</name>
<dbReference type="SUPFAM" id="SSF56059">
    <property type="entry name" value="Glutathione synthetase ATP-binding domain-like"/>
    <property type="match status" value="1"/>
</dbReference>
<gene>
    <name evidence="2" type="ORF">N4264_15930</name>
</gene>
<reference evidence="2" key="1">
    <citation type="submission" date="2022-09" db="EMBL/GenBank/DDBJ databases">
        <title>Tahibacter sp. nov., isolated from a fresh water.</title>
        <authorList>
            <person name="Baek J.H."/>
            <person name="Lee J.K."/>
            <person name="Kim J.M."/>
            <person name="Jeon C.O."/>
        </authorList>
    </citation>
    <scope>NUCLEOTIDE SEQUENCE</scope>
    <source>
        <strain evidence="2">W38</strain>
    </source>
</reference>
<dbReference type="Proteomes" id="UP001064632">
    <property type="component" value="Chromosome"/>
</dbReference>